<feature type="region of interest" description="Disordered" evidence="7">
    <location>
        <begin position="400"/>
        <end position="439"/>
    </location>
</feature>
<dbReference type="SMART" id="SM00490">
    <property type="entry name" value="HELICc"/>
    <property type="match status" value="1"/>
</dbReference>
<dbReference type="CDD" id="cd18787">
    <property type="entry name" value="SF2_C_DEAD"/>
    <property type="match status" value="1"/>
</dbReference>
<dbReference type="InterPro" id="IPR014001">
    <property type="entry name" value="Helicase_ATP-bd"/>
</dbReference>
<dbReference type="GO" id="GO:0003676">
    <property type="term" value="F:nucleic acid binding"/>
    <property type="evidence" value="ECO:0007669"/>
    <property type="project" value="InterPro"/>
</dbReference>
<dbReference type="SUPFAM" id="SSF52540">
    <property type="entry name" value="P-loop containing nucleoside triphosphate hydrolases"/>
    <property type="match status" value="1"/>
</dbReference>
<comment type="similarity">
    <text evidence="5">Belongs to the DEAD box helicase family.</text>
</comment>
<evidence type="ECO:0000313" key="11">
    <source>
        <dbReference type="EMBL" id="MBB5176589.1"/>
    </source>
</evidence>
<feature type="domain" description="Helicase C-terminal" evidence="9">
    <location>
        <begin position="233"/>
        <end position="376"/>
    </location>
</feature>
<dbReference type="Pfam" id="PF00271">
    <property type="entry name" value="Helicase_C"/>
    <property type="match status" value="1"/>
</dbReference>
<dbReference type="PROSITE" id="PS51194">
    <property type="entry name" value="HELICASE_CTER"/>
    <property type="match status" value="1"/>
</dbReference>
<dbReference type="CDD" id="cd00268">
    <property type="entry name" value="DEADc"/>
    <property type="match status" value="1"/>
</dbReference>
<dbReference type="InterPro" id="IPR044742">
    <property type="entry name" value="DEAD/DEAH_RhlB"/>
</dbReference>
<keyword evidence="4" id="KW-0067">ATP-binding</keyword>
<dbReference type="PANTHER" id="PTHR47959:SF1">
    <property type="entry name" value="ATP-DEPENDENT RNA HELICASE DBPA"/>
    <property type="match status" value="1"/>
</dbReference>
<dbReference type="PROSITE" id="PS51195">
    <property type="entry name" value="Q_MOTIF"/>
    <property type="match status" value="1"/>
</dbReference>
<feature type="domain" description="Helicase ATP-binding" evidence="8">
    <location>
        <begin position="33"/>
        <end position="204"/>
    </location>
</feature>
<proteinExistence type="inferred from homology"/>
<evidence type="ECO:0000259" key="8">
    <source>
        <dbReference type="PROSITE" id="PS51192"/>
    </source>
</evidence>
<evidence type="ECO:0000256" key="1">
    <source>
        <dbReference type="ARBA" id="ARBA00022741"/>
    </source>
</evidence>
<evidence type="ECO:0000259" key="10">
    <source>
        <dbReference type="PROSITE" id="PS51195"/>
    </source>
</evidence>
<feature type="short sequence motif" description="Q motif" evidence="6">
    <location>
        <begin position="2"/>
        <end position="30"/>
    </location>
</feature>
<dbReference type="InterPro" id="IPR050079">
    <property type="entry name" value="DEAD_box_RNA_helicase"/>
</dbReference>
<organism evidence="11 12">
    <name type="scientific">Nosocomiicoccus ampullae</name>
    <dbReference type="NCBI Taxonomy" id="489910"/>
    <lineage>
        <taxon>Bacteria</taxon>
        <taxon>Bacillati</taxon>
        <taxon>Bacillota</taxon>
        <taxon>Bacilli</taxon>
        <taxon>Bacillales</taxon>
        <taxon>Staphylococcaceae</taxon>
        <taxon>Nosocomiicoccus</taxon>
    </lineage>
</organism>
<dbReference type="Gene3D" id="3.40.50.300">
    <property type="entry name" value="P-loop containing nucleotide triphosphate hydrolases"/>
    <property type="match status" value="2"/>
</dbReference>
<protein>
    <submittedName>
        <fullName evidence="11">ATP-dependent RNA helicase CshB</fullName>
        <ecNumber evidence="11">3.6.4.13</ecNumber>
    </submittedName>
</protein>
<dbReference type="GO" id="GO:0005829">
    <property type="term" value="C:cytosol"/>
    <property type="evidence" value="ECO:0007669"/>
    <property type="project" value="TreeGrafter"/>
</dbReference>
<keyword evidence="3 11" id="KW-0347">Helicase</keyword>
<keyword evidence="2 11" id="KW-0378">Hydrolase</keyword>
<evidence type="ECO:0000256" key="2">
    <source>
        <dbReference type="ARBA" id="ARBA00022801"/>
    </source>
</evidence>
<evidence type="ECO:0000256" key="5">
    <source>
        <dbReference type="ARBA" id="ARBA00038437"/>
    </source>
</evidence>
<dbReference type="EMBL" id="JACHHF010000009">
    <property type="protein sequence ID" value="MBB5176589.1"/>
    <property type="molecule type" value="Genomic_DNA"/>
</dbReference>
<dbReference type="Pfam" id="PF00270">
    <property type="entry name" value="DEAD"/>
    <property type="match status" value="1"/>
</dbReference>
<evidence type="ECO:0000256" key="7">
    <source>
        <dbReference type="SAM" id="MobiDB-lite"/>
    </source>
</evidence>
<dbReference type="GO" id="GO:0005524">
    <property type="term" value="F:ATP binding"/>
    <property type="evidence" value="ECO:0007669"/>
    <property type="project" value="UniProtKB-KW"/>
</dbReference>
<dbReference type="EC" id="3.6.4.13" evidence="11"/>
<evidence type="ECO:0000256" key="3">
    <source>
        <dbReference type="ARBA" id="ARBA00022806"/>
    </source>
</evidence>
<feature type="compositionally biased region" description="Basic residues" evidence="7">
    <location>
        <begin position="422"/>
        <end position="439"/>
    </location>
</feature>
<dbReference type="AlphaFoldDB" id="A0A9Q2HFT8"/>
<dbReference type="InterPro" id="IPR011545">
    <property type="entry name" value="DEAD/DEAH_box_helicase_dom"/>
</dbReference>
<dbReference type="SMART" id="SM00487">
    <property type="entry name" value="DEXDc"/>
    <property type="match status" value="1"/>
</dbReference>
<accession>A0A9Q2HFT8</accession>
<evidence type="ECO:0000256" key="6">
    <source>
        <dbReference type="PROSITE-ProRule" id="PRU00552"/>
    </source>
</evidence>
<evidence type="ECO:0000256" key="4">
    <source>
        <dbReference type="ARBA" id="ARBA00022840"/>
    </source>
</evidence>
<dbReference type="GO" id="GO:0016787">
    <property type="term" value="F:hydrolase activity"/>
    <property type="evidence" value="ECO:0007669"/>
    <property type="project" value="UniProtKB-KW"/>
</dbReference>
<dbReference type="Proteomes" id="UP000579136">
    <property type="component" value="Unassembled WGS sequence"/>
</dbReference>
<feature type="domain" description="DEAD-box RNA helicase Q" evidence="10">
    <location>
        <begin position="2"/>
        <end position="30"/>
    </location>
</feature>
<dbReference type="PANTHER" id="PTHR47959">
    <property type="entry name" value="ATP-DEPENDENT RNA HELICASE RHLE-RELATED"/>
    <property type="match status" value="1"/>
</dbReference>
<comment type="caution">
    <text evidence="11">The sequence shown here is derived from an EMBL/GenBank/DDBJ whole genome shotgun (WGS) entry which is preliminary data.</text>
</comment>
<dbReference type="InterPro" id="IPR014014">
    <property type="entry name" value="RNA_helicase_DEAD_Q_motif"/>
</dbReference>
<keyword evidence="1" id="KW-0547">Nucleotide-binding</keyword>
<evidence type="ECO:0000259" key="9">
    <source>
        <dbReference type="PROSITE" id="PS51194"/>
    </source>
</evidence>
<dbReference type="GO" id="GO:0003724">
    <property type="term" value="F:RNA helicase activity"/>
    <property type="evidence" value="ECO:0007669"/>
    <property type="project" value="UniProtKB-EC"/>
</dbReference>
<name>A0A9Q2HFT8_9STAP</name>
<gene>
    <name evidence="11" type="ORF">HNQ45_001477</name>
</gene>
<dbReference type="InterPro" id="IPR001650">
    <property type="entry name" value="Helicase_C-like"/>
</dbReference>
<reference evidence="11 12" key="1">
    <citation type="submission" date="2020-08" db="EMBL/GenBank/DDBJ databases">
        <title>Genomic Encyclopedia of Type Strains, Phase IV (KMG-IV): sequencing the most valuable type-strain genomes for metagenomic binning, comparative biology and taxonomic classification.</title>
        <authorList>
            <person name="Goeker M."/>
        </authorList>
    </citation>
    <scope>NUCLEOTIDE SEQUENCE [LARGE SCALE GENOMIC DNA]</scope>
    <source>
        <strain evidence="11 12">DSM 19163</strain>
    </source>
</reference>
<feature type="compositionally biased region" description="Basic residues" evidence="7">
    <location>
        <begin position="400"/>
        <end position="413"/>
    </location>
</feature>
<sequence length="439" mass="50622">MNAFKRFDFKEEMLKAVENIHFTHPTLVQERVIPKILKGNNVIVQSSTGSGKSHAFLLPIINNIHPEDKKVQSIIIAPTRELARQLYNMASEVLKTFPEIEAKLFIGGKDFERDQTRAENSPHIVIGTPNRILELIHSSNLKVSEASSLVIDEADLSIDLGFLETIDKISNAIDSSAQFLVFSATIPNDLQHFLQKYLTHTEVLVIDNTKQKANIHYSLIPVRSDNKMSKVLDITQNITPYLGFIFANSRERADELYEYLAQNGVNVGIFHGGLKPRERKQVINQIHNLEYMWVVASDLAARGLDFDGASHVINYDIPREIEFFTHRVGRVGRGEYSGVAITLYEPNETDLLDQIESKGYKFKHEDLIRGELREIKDRKKRSERRKKEVQLDEDLSYKVRKPKKVKPGYKKKMKQDLEKLKRDKRKQYAQNQKRKSKKR</sequence>
<keyword evidence="12" id="KW-1185">Reference proteome</keyword>
<evidence type="ECO:0000313" key="12">
    <source>
        <dbReference type="Proteomes" id="UP000579136"/>
    </source>
</evidence>
<dbReference type="RefSeq" id="WP_246562799.1">
    <property type="nucleotide sequence ID" value="NZ_CBCRYX010000010.1"/>
</dbReference>
<dbReference type="PROSITE" id="PS51192">
    <property type="entry name" value="HELICASE_ATP_BIND_1"/>
    <property type="match status" value="1"/>
</dbReference>
<dbReference type="InterPro" id="IPR027417">
    <property type="entry name" value="P-loop_NTPase"/>
</dbReference>